<dbReference type="OrthoDB" id="258302at2"/>
<dbReference type="EMBL" id="FNEK01000008">
    <property type="protein sequence ID" value="SDI86200.1"/>
    <property type="molecule type" value="Genomic_DNA"/>
</dbReference>
<evidence type="ECO:0000259" key="2">
    <source>
        <dbReference type="Pfam" id="PF20604"/>
    </source>
</evidence>
<feature type="transmembrane region" description="Helical" evidence="1">
    <location>
        <begin position="147"/>
        <end position="165"/>
    </location>
</feature>
<accession>A0A1G8P310</accession>
<feature type="transmembrane region" description="Helical" evidence="1">
    <location>
        <begin position="203"/>
        <end position="221"/>
    </location>
</feature>
<keyword evidence="1" id="KW-0472">Membrane</keyword>
<feature type="transmembrane region" description="Helical" evidence="1">
    <location>
        <begin position="12"/>
        <end position="33"/>
    </location>
</feature>
<dbReference type="Proteomes" id="UP000199382">
    <property type="component" value="Unassembled WGS sequence"/>
</dbReference>
<dbReference type="Pfam" id="PF20604">
    <property type="entry name" value="DUF6798"/>
    <property type="match status" value="1"/>
</dbReference>
<gene>
    <name evidence="3" type="ORF">SAMN04488026_100842</name>
</gene>
<keyword evidence="1" id="KW-0812">Transmembrane</keyword>
<keyword evidence="1" id="KW-1133">Transmembrane helix</keyword>
<evidence type="ECO:0000313" key="4">
    <source>
        <dbReference type="Proteomes" id="UP000199382"/>
    </source>
</evidence>
<reference evidence="3 4" key="1">
    <citation type="submission" date="2016-10" db="EMBL/GenBank/DDBJ databases">
        <authorList>
            <person name="de Groot N.N."/>
        </authorList>
    </citation>
    <scope>NUCLEOTIDE SEQUENCE [LARGE SCALE GENOMIC DNA]</scope>
    <source>
        <strain evidence="3 4">DSM 25294</strain>
    </source>
</reference>
<feature type="transmembrane region" description="Helical" evidence="1">
    <location>
        <begin position="109"/>
        <end position="127"/>
    </location>
</feature>
<feature type="transmembrane region" description="Helical" evidence="1">
    <location>
        <begin position="286"/>
        <end position="305"/>
    </location>
</feature>
<organism evidence="3 4">
    <name type="scientific">Aliiruegeria lutimaris</name>
    <dbReference type="NCBI Taxonomy" id="571298"/>
    <lineage>
        <taxon>Bacteria</taxon>
        <taxon>Pseudomonadati</taxon>
        <taxon>Pseudomonadota</taxon>
        <taxon>Alphaproteobacteria</taxon>
        <taxon>Rhodobacterales</taxon>
        <taxon>Roseobacteraceae</taxon>
        <taxon>Aliiruegeria</taxon>
    </lineage>
</organism>
<dbReference type="AlphaFoldDB" id="A0A1G8P310"/>
<evidence type="ECO:0000256" key="1">
    <source>
        <dbReference type="SAM" id="Phobius"/>
    </source>
</evidence>
<feature type="transmembrane region" description="Helical" evidence="1">
    <location>
        <begin position="317"/>
        <end position="334"/>
    </location>
</feature>
<feature type="transmembrane region" description="Helical" evidence="1">
    <location>
        <begin position="81"/>
        <end position="102"/>
    </location>
</feature>
<sequence>MTSSDRNAGLATAIQAAMCVLFIAATWMAPLYYQNQNTKFLHGLATAFPDRLGADWTAGTVDGLPVFTGLVHAVAAWSSPLVFYGLEIALLAIMFLSLLALARVMAPKHGASPLFLTVAAAVLVLLVHPPQEDSLRGVAGQNMMRGYLQPSEFGILYLPALLLALRRRPTALLLAAVPAAIHPAYIAFSAIAVAILAWERWRAGLGLPLLPLSGALALLVLPPLDLAIRFAPTDPDVMAKANAILAFERIPFHSDPREWADFVAFRKLALALLGLAVAPAGILRNLLVALLVLAVGGAGFVALTGNAEIALMAPWRASILIVPLSTVLLLGWLLEKLFERFPTGKLPAVLAAVALAGAGWAALDGAAIKWRQISGTTPPDHVAFARDTYAPGTLYLTDPALEDFRLEAMVPQFVSRKTHPYLDTEVLEWDHRLRLAEDVFSKDEALDCAALERVLALYPVTYVLVENSRLPTPPCSALTPVFEGETHAVLAVDAGR</sequence>
<protein>
    <recommendedName>
        <fullName evidence="2">DUF6798 domain-containing protein</fullName>
    </recommendedName>
</protein>
<evidence type="ECO:0000313" key="3">
    <source>
        <dbReference type="EMBL" id="SDI86200.1"/>
    </source>
</evidence>
<dbReference type="InterPro" id="IPR046477">
    <property type="entry name" value="DUF6798"/>
</dbReference>
<feature type="domain" description="DUF6798" evidence="2">
    <location>
        <begin position="383"/>
        <end position="434"/>
    </location>
</feature>
<keyword evidence="4" id="KW-1185">Reference proteome</keyword>
<name>A0A1G8P310_9RHOB</name>
<dbReference type="RefSeq" id="WP_093151308.1">
    <property type="nucleotide sequence ID" value="NZ_FNEK01000008.1"/>
</dbReference>
<feature type="transmembrane region" description="Helical" evidence="1">
    <location>
        <begin position="172"/>
        <end position="197"/>
    </location>
</feature>
<feature type="transmembrane region" description="Helical" evidence="1">
    <location>
        <begin position="346"/>
        <end position="363"/>
    </location>
</feature>
<proteinExistence type="predicted"/>